<dbReference type="EMBL" id="QSHA01000002">
    <property type="protein sequence ID" value="RHB76649.1"/>
    <property type="molecule type" value="Genomic_DNA"/>
</dbReference>
<dbReference type="Proteomes" id="UP001213309">
    <property type="component" value="Unassembled WGS sequence"/>
</dbReference>
<evidence type="ECO:0000313" key="17">
    <source>
        <dbReference type="EMBL" id="RGJ96146.1"/>
    </source>
</evidence>
<dbReference type="Proteomes" id="UP000462376">
    <property type="component" value="Unassembled WGS sequence"/>
</dbReference>
<dbReference type="Pfam" id="PF01145">
    <property type="entry name" value="Band_7"/>
    <property type="match status" value="1"/>
</dbReference>
<evidence type="ECO:0000313" key="3">
    <source>
        <dbReference type="EMBL" id="CUO50677.1"/>
    </source>
</evidence>
<evidence type="ECO:0000313" key="16">
    <source>
        <dbReference type="EMBL" id="RGI75737.1"/>
    </source>
</evidence>
<dbReference type="AlphaFoldDB" id="A0A139K0Y7"/>
<dbReference type="EMBL" id="QSEE01000001">
    <property type="protein sequence ID" value="RGZ51405.1"/>
    <property type="molecule type" value="Genomic_DNA"/>
</dbReference>
<dbReference type="EMBL" id="JAWDEU010000002">
    <property type="protein sequence ID" value="MDU0243634.1"/>
    <property type="molecule type" value="Genomic_DNA"/>
</dbReference>
<evidence type="ECO:0000313" key="28">
    <source>
        <dbReference type="Proteomes" id="UP000186549"/>
    </source>
</evidence>
<evidence type="ECO:0000313" key="41">
    <source>
        <dbReference type="Proteomes" id="UP000462376"/>
    </source>
</evidence>
<dbReference type="Proteomes" id="UP000263754">
    <property type="component" value="Unassembled WGS sequence"/>
</dbReference>
<evidence type="ECO:0000313" key="38">
    <source>
        <dbReference type="Proteomes" id="UP000286114"/>
    </source>
</evidence>
<dbReference type="Proteomes" id="UP000283684">
    <property type="component" value="Unassembled WGS sequence"/>
</dbReference>
<evidence type="ECO:0000313" key="37">
    <source>
        <dbReference type="Proteomes" id="UP000285283"/>
    </source>
</evidence>
<evidence type="ECO:0000313" key="39">
    <source>
        <dbReference type="Proteomes" id="UP000432488"/>
    </source>
</evidence>
<dbReference type="Proteomes" id="UP000442334">
    <property type="component" value="Unassembled WGS sequence"/>
</dbReference>
<evidence type="ECO:0000313" key="5">
    <source>
        <dbReference type="EMBL" id="KAB4096471.1"/>
    </source>
</evidence>
<evidence type="ECO:0000313" key="42">
    <source>
        <dbReference type="Proteomes" id="UP000466952"/>
    </source>
</evidence>
<accession>A0A139K0Y7</accession>
<dbReference type="EMBL" id="QRVP01000004">
    <property type="protein sequence ID" value="RGS55970.1"/>
    <property type="molecule type" value="Genomic_DNA"/>
</dbReference>
<reference evidence="9 43" key="5">
    <citation type="submission" date="2022-10" db="EMBL/GenBank/DDBJ databases">
        <title>Human gut microbiome strain richness.</title>
        <authorList>
            <person name="Chen-Liaw A."/>
        </authorList>
    </citation>
    <scope>NUCLEOTIDE SEQUENCE</scope>
    <source>
        <strain evidence="13">1001713st1_F9_1001713B170221_170320</strain>
        <strain evidence="12">1001713st2_A4_1001713B170214_170313</strain>
        <strain evidence="9">A1_m1001262Bd0_191120</strain>
        <strain evidence="11">BSD2780061687st1_G10_BSD2780061687b_171204</strain>
        <strain evidence="10 43">D53st1_B1_D53t1_180928</strain>
    </source>
</reference>
<evidence type="ECO:0000313" key="27">
    <source>
        <dbReference type="Proteomes" id="UP000095766"/>
    </source>
</evidence>
<evidence type="ECO:0000313" key="43">
    <source>
        <dbReference type="Proteomes" id="UP001215818"/>
    </source>
</evidence>
<dbReference type="EMBL" id="QRJL01000003">
    <property type="protein sequence ID" value="RHH32625.1"/>
    <property type="molecule type" value="Genomic_DNA"/>
</dbReference>
<dbReference type="Proteomes" id="UP000095766">
    <property type="component" value="Unassembled WGS sequence"/>
</dbReference>
<evidence type="ECO:0000313" key="35">
    <source>
        <dbReference type="Proteomes" id="UP000283766"/>
    </source>
</evidence>
<evidence type="ECO:0000313" key="40">
    <source>
        <dbReference type="Proteomes" id="UP000442334"/>
    </source>
</evidence>
<dbReference type="RefSeq" id="WP_005824816.1">
    <property type="nucleotide sequence ID" value="NZ_AP019724.1"/>
</dbReference>
<organism evidence="7 42">
    <name type="scientific">Bacteroides uniformis</name>
    <dbReference type="NCBI Taxonomy" id="820"/>
    <lineage>
        <taxon>Bacteria</taxon>
        <taxon>Pseudomonadati</taxon>
        <taxon>Bacteroidota</taxon>
        <taxon>Bacteroidia</taxon>
        <taxon>Bacteroidales</taxon>
        <taxon>Bacteroidaceae</taxon>
        <taxon>Bacteroides</taxon>
    </lineage>
</organism>
<evidence type="ECO:0000313" key="6">
    <source>
        <dbReference type="EMBL" id="KAB4186984.1"/>
    </source>
</evidence>
<keyword evidence="1" id="KW-0472">Membrane</keyword>
<dbReference type="Proteomes" id="UP000285283">
    <property type="component" value="Unassembled WGS sequence"/>
</dbReference>
<evidence type="ECO:0000313" key="19">
    <source>
        <dbReference type="EMBL" id="RGN95984.1"/>
    </source>
</evidence>
<keyword evidence="1" id="KW-0812">Transmembrane</keyword>
<evidence type="ECO:0000259" key="2">
    <source>
        <dbReference type="Pfam" id="PF01145"/>
    </source>
</evidence>
<dbReference type="Proteomes" id="UP000284022">
    <property type="component" value="Unassembled WGS sequence"/>
</dbReference>
<dbReference type="EMBL" id="QSOF01000015">
    <property type="protein sequence ID" value="RGI75737.1"/>
    <property type="molecule type" value="Genomic_DNA"/>
</dbReference>
<reference evidence="29 30" key="3">
    <citation type="submission" date="2018-08" db="EMBL/GenBank/DDBJ databases">
        <title>A genome reference for cultivated species of the human gut microbiota.</title>
        <authorList>
            <person name="Zou Y."/>
            <person name="Xue W."/>
            <person name="Luo G."/>
        </authorList>
    </citation>
    <scope>NUCLEOTIDE SEQUENCE [LARGE SCALE GENOMIC DNA]</scope>
    <source>
        <strain evidence="22 36">AF17-20</strain>
        <strain evidence="21 37">AF21-53</strain>
        <strain evidence="20 33">AF28-11</strain>
        <strain evidence="25 35">AM18-14LB</strain>
        <strain evidence="24 38">AM39-1</strain>
        <strain evidence="23 34">AM50-4</strain>
        <strain evidence="19 29">OM03-4</strain>
        <strain evidence="18 31">TF09-22</strain>
        <strain evidence="17 30">TM04-30</strain>
        <strain evidence="16 32">TM10-17</strain>
    </source>
</reference>
<dbReference type="Proteomes" id="UP001215818">
    <property type="component" value="Unassembled WGS sequence"/>
</dbReference>
<dbReference type="EMBL" id="QSVA01000003">
    <property type="protein sequence ID" value="RGN95984.1"/>
    <property type="molecule type" value="Genomic_DNA"/>
</dbReference>
<dbReference type="Proteomes" id="UP000095614">
    <property type="component" value="Unassembled WGS sequence"/>
</dbReference>
<proteinExistence type="predicted"/>
<dbReference type="PATRIC" id="fig|820.27.peg.3135"/>
<feature type="transmembrane region" description="Helical" evidence="1">
    <location>
        <begin position="12"/>
        <end position="31"/>
    </location>
</feature>
<dbReference type="EMBL" id="QRXV01000009">
    <property type="protein sequence ID" value="RGU39487.1"/>
    <property type="molecule type" value="Genomic_DNA"/>
</dbReference>
<dbReference type="InterPro" id="IPR001107">
    <property type="entry name" value="Band_7"/>
</dbReference>
<name>A0A139K0Y7_BACUN</name>
<evidence type="ECO:0000313" key="4">
    <source>
        <dbReference type="EMBL" id="CUQ25362.1"/>
    </source>
</evidence>
<dbReference type="EMBL" id="WCUV01000001">
    <property type="protein sequence ID" value="KAB4096471.1"/>
    <property type="molecule type" value="Genomic_DNA"/>
</dbReference>
<evidence type="ECO:0000313" key="30">
    <source>
        <dbReference type="Proteomes" id="UP000260844"/>
    </source>
</evidence>
<reference evidence="26 27" key="1">
    <citation type="submission" date="2015-09" db="EMBL/GenBank/DDBJ databases">
        <authorList>
            <consortium name="Pathogen Informatics"/>
        </authorList>
    </citation>
    <scope>NUCLEOTIDE SEQUENCE [LARGE SCALE GENOMIC DNA]</scope>
    <source>
        <strain evidence="3 26">2789STDY5834847</strain>
        <strain evidence="4 27">2789STDY5834898</strain>
    </source>
</reference>
<dbReference type="Proteomes" id="UP000186549">
    <property type="component" value="Unassembled WGS sequence"/>
</dbReference>
<keyword evidence="1" id="KW-1133">Transmembrane helix</keyword>
<evidence type="ECO:0000313" key="15">
    <source>
        <dbReference type="EMBL" id="OKZ37016.1"/>
    </source>
</evidence>
<feature type="domain" description="Band 7" evidence="2">
    <location>
        <begin position="33"/>
        <end position="219"/>
    </location>
</feature>
<dbReference type="EMBL" id="JAQNQY010000001">
    <property type="protein sequence ID" value="MDC1750926.1"/>
    <property type="molecule type" value="Genomic_DNA"/>
</dbReference>
<evidence type="ECO:0000313" key="7">
    <source>
        <dbReference type="EMBL" id="KAB4214828.1"/>
    </source>
</evidence>
<dbReference type="EMBL" id="JAQNSI010000634">
    <property type="protein sequence ID" value="MDC1903435.1"/>
    <property type="molecule type" value="Genomic_DNA"/>
</dbReference>
<dbReference type="EMBL" id="JAQNSB010000008">
    <property type="protein sequence ID" value="MDC1854542.1"/>
    <property type="molecule type" value="Genomic_DNA"/>
</dbReference>
<dbReference type="EMBL" id="WCTL01000001">
    <property type="protein sequence ID" value="KAB4241448.1"/>
    <property type="molecule type" value="Genomic_DNA"/>
</dbReference>
<dbReference type="Proteomes" id="UP001181247">
    <property type="component" value="Unassembled WGS sequence"/>
</dbReference>
<dbReference type="Proteomes" id="UP000466952">
    <property type="component" value="Unassembled WGS sequence"/>
</dbReference>
<dbReference type="EMBL" id="WCTR01000003">
    <property type="protein sequence ID" value="KAB4214828.1"/>
    <property type="molecule type" value="Genomic_DNA"/>
</dbReference>
<dbReference type="EMBL" id="MNQU01000134">
    <property type="protein sequence ID" value="OKZ37016.1"/>
    <property type="molecule type" value="Genomic_DNA"/>
</dbReference>
<evidence type="ECO:0000313" key="23">
    <source>
        <dbReference type="EMBL" id="RGZ51405.1"/>
    </source>
</evidence>
<dbReference type="EMBL" id="QRTH01000004">
    <property type="protein sequence ID" value="RGQ51382.1"/>
    <property type="molecule type" value="Genomic_DNA"/>
</dbReference>
<dbReference type="Proteomes" id="UP000260844">
    <property type="component" value="Unassembled WGS sequence"/>
</dbReference>
<gene>
    <name evidence="15" type="ORF">BHV79_05090</name>
    <name evidence="25" type="ORF">DW216_07230</name>
    <name evidence="24" type="ORF">DW873_03925</name>
    <name evidence="23" type="ORF">DW988_00990</name>
    <name evidence="22" type="ORF">DWW83_10720</name>
    <name evidence="21" type="ORF">DWX87_06965</name>
    <name evidence="20" type="ORF">DWY92_09400</name>
    <name evidence="19" type="ORF">DXB37_05270</name>
    <name evidence="18" type="ORF">DXC91_11605</name>
    <name evidence="17" type="ORF">DXD40_05460</name>
    <name evidence="16" type="ORF">DXD90_11745</name>
    <name evidence="3" type="ORF">ERS852462_00627</name>
    <name evidence="4" type="ORF">ERS852510_03676</name>
    <name evidence="8" type="ORF">GAP47_02200</name>
    <name evidence="7" type="ORF">GAP55_05290</name>
    <name evidence="6" type="ORF">GAQ34_06245</name>
    <name evidence="5" type="ORF">GAQ56_01210</name>
    <name evidence="10" type="ORF">POY73_15245</name>
    <name evidence="9" type="ORF">POY80_00520</name>
    <name evidence="13" type="ORF">POZ10_22765</name>
    <name evidence="11" type="ORF">POZ22_07075</name>
    <name evidence="12" type="ORF">POZ24_05910</name>
    <name evidence="14" type="ORF">RVH16_02665</name>
</gene>
<protein>
    <submittedName>
        <fullName evidence="3">SPFH domain / Band 7 family</fullName>
    </submittedName>
    <submittedName>
        <fullName evidence="7">SPFH domain-containing protein</fullName>
    </submittedName>
</protein>
<dbReference type="EMBL" id="CZAF01000002">
    <property type="protein sequence ID" value="CUO50677.1"/>
    <property type="molecule type" value="Genomic_DNA"/>
</dbReference>
<reference evidence="15 28" key="2">
    <citation type="journal article" date="2016" name="Nat. Biotechnol.">
        <title>Measurement of bacterial replication rates in microbial communities.</title>
        <authorList>
            <person name="Brown C.T."/>
            <person name="Olm M.R."/>
            <person name="Thomas B.C."/>
            <person name="Banfield J.F."/>
        </authorList>
    </citation>
    <scope>NUCLEOTIDE SEQUENCE [LARGE SCALE GENOMIC DNA]</scope>
    <source>
        <strain evidence="15">45_41</strain>
    </source>
</reference>
<evidence type="ECO:0000313" key="31">
    <source>
        <dbReference type="Proteomes" id="UP000260874"/>
    </source>
</evidence>
<dbReference type="GeneID" id="99750332"/>
<evidence type="ECO:0000313" key="12">
    <source>
        <dbReference type="EMBL" id="MDC1879561.1"/>
    </source>
</evidence>
<dbReference type="Proteomes" id="UP000260759">
    <property type="component" value="Unassembled WGS sequence"/>
</dbReference>
<reference evidence="14" key="6">
    <citation type="submission" date="2023-10" db="EMBL/GenBank/DDBJ databases">
        <title>Genome of Potential pathogenic bacteria in Crohn's disease.</title>
        <authorList>
            <person name="Rodriguez-Palacios A."/>
        </authorList>
    </citation>
    <scope>NUCLEOTIDE SEQUENCE</scope>
    <source>
        <strain evidence="14">CavFT-hAR50</strain>
    </source>
</reference>
<dbReference type="Proteomes" id="UP000432488">
    <property type="component" value="Unassembled WGS sequence"/>
</dbReference>
<dbReference type="Proteomes" id="UP000286114">
    <property type="component" value="Unassembled WGS sequence"/>
</dbReference>
<evidence type="ECO:0000313" key="13">
    <source>
        <dbReference type="EMBL" id="MDC1903435.1"/>
    </source>
</evidence>
<evidence type="ECO:0000313" key="24">
    <source>
        <dbReference type="EMBL" id="RHB76649.1"/>
    </source>
</evidence>
<evidence type="ECO:0000313" key="9">
    <source>
        <dbReference type="EMBL" id="MDC1750926.1"/>
    </source>
</evidence>
<evidence type="ECO:0000313" key="18">
    <source>
        <dbReference type="EMBL" id="RGK85375.1"/>
    </source>
</evidence>
<dbReference type="EMBL" id="QSPV01000003">
    <property type="protein sequence ID" value="RGJ96146.1"/>
    <property type="molecule type" value="Genomic_DNA"/>
</dbReference>
<evidence type="ECO:0000313" key="25">
    <source>
        <dbReference type="EMBL" id="RHH32625.1"/>
    </source>
</evidence>
<dbReference type="Proteomes" id="UP001218502">
    <property type="component" value="Unassembled WGS sequence"/>
</dbReference>
<evidence type="ECO:0000313" key="20">
    <source>
        <dbReference type="EMBL" id="RGQ51382.1"/>
    </source>
</evidence>
<dbReference type="EMBL" id="JAQNRK010000015">
    <property type="protein sequence ID" value="MDC1795479.1"/>
    <property type="molecule type" value="Genomic_DNA"/>
</dbReference>
<evidence type="ECO:0000313" key="26">
    <source>
        <dbReference type="Proteomes" id="UP000095614"/>
    </source>
</evidence>
<evidence type="ECO:0000313" key="8">
    <source>
        <dbReference type="EMBL" id="KAB4241448.1"/>
    </source>
</evidence>
<evidence type="ECO:0000313" key="10">
    <source>
        <dbReference type="EMBL" id="MDC1795479.1"/>
    </source>
</evidence>
<evidence type="ECO:0000313" key="33">
    <source>
        <dbReference type="Proteomes" id="UP000283680"/>
    </source>
</evidence>
<dbReference type="EMBL" id="QSRB01000008">
    <property type="protein sequence ID" value="RGK85375.1"/>
    <property type="molecule type" value="Genomic_DNA"/>
</dbReference>
<evidence type="ECO:0000313" key="14">
    <source>
        <dbReference type="EMBL" id="MDU0243634.1"/>
    </source>
</evidence>
<sequence length="270" mass="29991">MKVTNKSTVRVGAAGVAVIGIIVLFLVMFAVERIDSGQTGIIVNLAGSERGVDDAKVETGWVVYNRFAKQLFEYPAFAQIVDYEPFDIQDKKGTIFKTDPTIEYFIEREDAKVVFLRYRKTTEELEQSVILTEVKNAYKDVAGLYETDSLINNRPAFEKEVEALLKERLSTRGFTFTNIQSSVKPNDVLQAAIDEKNTAVQNALKVENEKKAAIAEAEKVVAAAKGKADANRILQQSITPELIQLKAVEKWDGKLPLSTGGNTLPFLKLQ</sequence>
<dbReference type="EMBL" id="WCUA01000004">
    <property type="protein sequence ID" value="KAB4186984.1"/>
    <property type="molecule type" value="Genomic_DNA"/>
</dbReference>
<evidence type="ECO:0000313" key="11">
    <source>
        <dbReference type="EMBL" id="MDC1854542.1"/>
    </source>
</evidence>
<dbReference type="Proteomes" id="UP001222603">
    <property type="component" value="Unassembled WGS sequence"/>
</dbReference>
<evidence type="ECO:0000256" key="1">
    <source>
        <dbReference type="SAM" id="Phobius"/>
    </source>
</evidence>
<dbReference type="EMBL" id="JAQNSG010000004">
    <property type="protein sequence ID" value="MDC1879561.1"/>
    <property type="molecule type" value="Genomic_DNA"/>
</dbReference>
<dbReference type="Proteomes" id="UP000260874">
    <property type="component" value="Unassembled WGS sequence"/>
</dbReference>
<evidence type="ECO:0000313" key="34">
    <source>
        <dbReference type="Proteomes" id="UP000283684"/>
    </source>
</evidence>
<evidence type="ECO:0000313" key="32">
    <source>
        <dbReference type="Proteomes" id="UP000263754"/>
    </source>
</evidence>
<evidence type="ECO:0000313" key="21">
    <source>
        <dbReference type="EMBL" id="RGS55970.1"/>
    </source>
</evidence>
<dbReference type="EMBL" id="CZAO01000022">
    <property type="protein sequence ID" value="CUQ25362.1"/>
    <property type="molecule type" value="Genomic_DNA"/>
</dbReference>
<reference evidence="39 40" key="4">
    <citation type="journal article" date="2019" name="Nat. Med.">
        <title>A library of human gut bacterial isolates paired with longitudinal multiomics data enables mechanistic microbiome research.</title>
        <authorList>
            <person name="Poyet M."/>
            <person name="Groussin M."/>
            <person name="Gibbons S.M."/>
            <person name="Avila-Pacheco J."/>
            <person name="Jiang X."/>
            <person name="Kearney S.M."/>
            <person name="Perrotta A.R."/>
            <person name="Berdy B."/>
            <person name="Zhao S."/>
            <person name="Lieberman T.D."/>
            <person name="Swanson P.K."/>
            <person name="Smith M."/>
            <person name="Roesemann S."/>
            <person name="Alexander J.E."/>
            <person name="Rich S.A."/>
            <person name="Livny J."/>
            <person name="Vlamakis H."/>
            <person name="Clish C."/>
            <person name="Bullock K."/>
            <person name="Deik A."/>
            <person name="Scott J."/>
            <person name="Pierce K.A."/>
            <person name="Xavier R.J."/>
            <person name="Alm E.J."/>
        </authorList>
    </citation>
    <scope>NUCLEOTIDE SEQUENCE [LARGE SCALE GENOMIC DNA]</scope>
    <source>
        <strain evidence="7 42">BIOML-A11</strain>
        <strain evidence="6 40">BIOML-A21</strain>
        <strain evidence="5 39">BIOML-A42</strain>
        <strain evidence="8 41">BIOML-A5</strain>
    </source>
</reference>
<dbReference type="Proteomes" id="UP000283766">
    <property type="component" value="Unassembled WGS sequence"/>
</dbReference>
<evidence type="ECO:0000313" key="22">
    <source>
        <dbReference type="EMBL" id="RGU39487.1"/>
    </source>
</evidence>
<evidence type="ECO:0000313" key="29">
    <source>
        <dbReference type="Proteomes" id="UP000260759"/>
    </source>
</evidence>
<dbReference type="OrthoDB" id="9812991at2"/>
<dbReference type="Proteomes" id="UP001214113">
    <property type="component" value="Unassembled WGS sequence"/>
</dbReference>
<evidence type="ECO:0000313" key="36">
    <source>
        <dbReference type="Proteomes" id="UP000284022"/>
    </source>
</evidence>
<dbReference type="Proteomes" id="UP000283680">
    <property type="component" value="Unassembled WGS sequence"/>
</dbReference>
<dbReference type="STRING" id="820.ERS852554_02826"/>